<feature type="region of interest" description="Disordered" evidence="1">
    <location>
        <begin position="1"/>
        <end position="25"/>
    </location>
</feature>
<evidence type="ECO:0000313" key="2">
    <source>
        <dbReference type="EMBL" id="GMH56787.1"/>
    </source>
</evidence>
<organism evidence="2 3">
    <name type="scientific">Triparma retinervis</name>
    <dbReference type="NCBI Taxonomy" id="2557542"/>
    <lineage>
        <taxon>Eukaryota</taxon>
        <taxon>Sar</taxon>
        <taxon>Stramenopiles</taxon>
        <taxon>Ochrophyta</taxon>
        <taxon>Bolidophyceae</taxon>
        <taxon>Parmales</taxon>
        <taxon>Triparmaceae</taxon>
        <taxon>Triparma</taxon>
    </lineage>
</organism>
<gene>
    <name evidence="2" type="ORF">TrRE_jg5278</name>
</gene>
<feature type="non-terminal residue" evidence="2">
    <location>
        <position position="1"/>
    </location>
</feature>
<dbReference type="EMBL" id="BRXZ01003542">
    <property type="protein sequence ID" value="GMH56787.1"/>
    <property type="molecule type" value="Genomic_DNA"/>
</dbReference>
<proteinExistence type="predicted"/>
<sequence length="45" mass="4723">MDGVSVTSGSGGNFRSSTNKSSVMMPNRKTPYEVWAAIVTGASAW</sequence>
<dbReference type="AlphaFoldDB" id="A0A9W6ZLV8"/>
<protein>
    <submittedName>
        <fullName evidence="2">Uncharacterized protein</fullName>
    </submittedName>
</protein>
<feature type="compositionally biased region" description="Polar residues" evidence="1">
    <location>
        <begin position="1"/>
        <end position="24"/>
    </location>
</feature>
<dbReference type="Proteomes" id="UP001165082">
    <property type="component" value="Unassembled WGS sequence"/>
</dbReference>
<name>A0A9W6ZLV8_9STRA</name>
<accession>A0A9W6ZLV8</accession>
<comment type="caution">
    <text evidence="2">The sequence shown here is derived from an EMBL/GenBank/DDBJ whole genome shotgun (WGS) entry which is preliminary data.</text>
</comment>
<evidence type="ECO:0000313" key="3">
    <source>
        <dbReference type="Proteomes" id="UP001165082"/>
    </source>
</evidence>
<keyword evidence="3" id="KW-1185">Reference proteome</keyword>
<evidence type="ECO:0000256" key="1">
    <source>
        <dbReference type="SAM" id="MobiDB-lite"/>
    </source>
</evidence>
<reference evidence="2" key="1">
    <citation type="submission" date="2022-07" db="EMBL/GenBank/DDBJ databases">
        <title>Genome analysis of Parmales, a sister group of diatoms, reveals the evolutionary specialization of diatoms from phago-mixotrophs to photoautotrophs.</title>
        <authorList>
            <person name="Ban H."/>
            <person name="Sato S."/>
            <person name="Yoshikawa S."/>
            <person name="Kazumasa Y."/>
            <person name="Nakamura Y."/>
            <person name="Ichinomiya M."/>
            <person name="Saitoh K."/>
            <person name="Sato N."/>
            <person name="Blanc-Mathieu R."/>
            <person name="Endo H."/>
            <person name="Kuwata A."/>
            <person name="Ogata H."/>
        </authorList>
    </citation>
    <scope>NUCLEOTIDE SEQUENCE</scope>
</reference>